<dbReference type="EMBL" id="AMGY01000006">
    <property type="protein sequence ID" value="EXJ81068.1"/>
    <property type="molecule type" value="Genomic_DNA"/>
</dbReference>
<dbReference type="FunFam" id="3.40.50.720:FF:000084">
    <property type="entry name" value="Short-chain dehydrogenase reductase"/>
    <property type="match status" value="1"/>
</dbReference>
<dbReference type="InterPro" id="IPR036291">
    <property type="entry name" value="NAD(P)-bd_dom_sf"/>
</dbReference>
<dbReference type="Proteomes" id="UP000019478">
    <property type="component" value="Unassembled WGS sequence"/>
</dbReference>
<evidence type="ECO:0000313" key="5">
    <source>
        <dbReference type="Proteomes" id="UP000019478"/>
    </source>
</evidence>
<keyword evidence="3" id="KW-0560">Oxidoreductase</keyword>
<dbReference type="PRINTS" id="PR00081">
    <property type="entry name" value="GDHRDH"/>
</dbReference>
<accession>W9XLI0</accession>
<organism evidence="4 5">
    <name type="scientific">Capronia epimyces CBS 606.96</name>
    <dbReference type="NCBI Taxonomy" id="1182542"/>
    <lineage>
        <taxon>Eukaryota</taxon>
        <taxon>Fungi</taxon>
        <taxon>Dikarya</taxon>
        <taxon>Ascomycota</taxon>
        <taxon>Pezizomycotina</taxon>
        <taxon>Eurotiomycetes</taxon>
        <taxon>Chaetothyriomycetidae</taxon>
        <taxon>Chaetothyriales</taxon>
        <taxon>Herpotrichiellaceae</taxon>
        <taxon>Capronia</taxon>
    </lineage>
</organism>
<dbReference type="eggNOG" id="KOG0725">
    <property type="taxonomic scope" value="Eukaryota"/>
</dbReference>
<proteinExistence type="inferred from homology"/>
<sequence length="254" mass="26068">MAQQYLKGKTAIVTGAGKINGIGAASAIALAEQGANVLIHYNSSAAAAEEVVAKIKSLGVQAAAVQANAAAEEFGRVLVDGALKAFKTDSIDIIVNNAAIAPIQSGGIASAAFEEWDEVFQVNVRGPFVLIQAALPYLRAGARIINISSIIARLGSKMLITYGASKGALNSLTVALSDELGPRGITINVVAPGPIKTDMSMQGTPIGTRLGNNQHIKREGTPRETADTVLFLASPASSYITGQVIGVDGGISFP</sequence>
<comment type="similarity">
    <text evidence="1">Belongs to the short-chain dehydrogenases/reductases (SDR) family.</text>
</comment>
<evidence type="ECO:0000256" key="2">
    <source>
        <dbReference type="ARBA" id="ARBA00022857"/>
    </source>
</evidence>
<dbReference type="CDD" id="cd05233">
    <property type="entry name" value="SDR_c"/>
    <property type="match status" value="1"/>
</dbReference>
<dbReference type="Pfam" id="PF13561">
    <property type="entry name" value="adh_short_C2"/>
    <property type="match status" value="1"/>
</dbReference>
<evidence type="ECO:0000256" key="3">
    <source>
        <dbReference type="ARBA" id="ARBA00023002"/>
    </source>
</evidence>
<dbReference type="GO" id="GO:0016491">
    <property type="term" value="F:oxidoreductase activity"/>
    <property type="evidence" value="ECO:0007669"/>
    <property type="project" value="UniProtKB-KW"/>
</dbReference>
<dbReference type="HOGENOM" id="CLU_010194_1_3_1"/>
<protein>
    <recommendedName>
        <fullName evidence="6">3-oxoacyl-[acyl-carrier protein] reductase</fullName>
    </recommendedName>
</protein>
<evidence type="ECO:0000256" key="1">
    <source>
        <dbReference type="ARBA" id="ARBA00006484"/>
    </source>
</evidence>
<keyword evidence="2" id="KW-0521">NADP</keyword>
<dbReference type="PRINTS" id="PR00080">
    <property type="entry name" value="SDRFAMILY"/>
</dbReference>
<dbReference type="STRING" id="1182542.W9XLI0"/>
<evidence type="ECO:0008006" key="6">
    <source>
        <dbReference type="Google" id="ProtNLM"/>
    </source>
</evidence>
<dbReference type="SUPFAM" id="SSF51735">
    <property type="entry name" value="NAD(P)-binding Rossmann-fold domains"/>
    <property type="match status" value="1"/>
</dbReference>
<dbReference type="PROSITE" id="PS00061">
    <property type="entry name" value="ADH_SHORT"/>
    <property type="match status" value="1"/>
</dbReference>
<comment type="caution">
    <text evidence="4">The sequence shown here is derived from an EMBL/GenBank/DDBJ whole genome shotgun (WGS) entry which is preliminary data.</text>
</comment>
<dbReference type="OrthoDB" id="47007at2759"/>
<dbReference type="PANTHER" id="PTHR43639">
    <property type="entry name" value="OXIDOREDUCTASE, SHORT-CHAIN DEHYDROGENASE/REDUCTASE FAMILY (AFU_ORTHOLOGUE AFUA_5G02870)"/>
    <property type="match status" value="1"/>
</dbReference>
<name>W9XLI0_9EURO</name>
<dbReference type="GeneID" id="19171456"/>
<dbReference type="PANTHER" id="PTHR43639:SF1">
    <property type="entry name" value="SHORT-CHAIN DEHYDROGENASE_REDUCTASE FAMILY PROTEIN"/>
    <property type="match status" value="1"/>
</dbReference>
<dbReference type="InterPro" id="IPR002347">
    <property type="entry name" value="SDR_fam"/>
</dbReference>
<dbReference type="Gene3D" id="3.40.50.720">
    <property type="entry name" value="NAD(P)-binding Rossmann-like Domain"/>
    <property type="match status" value="1"/>
</dbReference>
<gene>
    <name evidence="4" type="ORF">A1O3_07356</name>
</gene>
<keyword evidence="5" id="KW-1185">Reference proteome</keyword>
<dbReference type="RefSeq" id="XP_007735656.1">
    <property type="nucleotide sequence ID" value="XM_007737466.1"/>
</dbReference>
<dbReference type="AlphaFoldDB" id="W9XLI0"/>
<reference evidence="4 5" key="1">
    <citation type="submission" date="2013-03" db="EMBL/GenBank/DDBJ databases">
        <title>The Genome Sequence of Capronia epimyces CBS 606.96.</title>
        <authorList>
            <consortium name="The Broad Institute Genomics Platform"/>
            <person name="Cuomo C."/>
            <person name="de Hoog S."/>
            <person name="Gorbushina A."/>
            <person name="Walker B."/>
            <person name="Young S.K."/>
            <person name="Zeng Q."/>
            <person name="Gargeya S."/>
            <person name="Fitzgerald M."/>
            <person name="Haas B."/>
            <person name="Abouelleil A."/>
            <person name="Allen A.W."/>
            <person name="Alvarado L."/>
            <person name="Arachchi H.M."/>
            <person name="Berlin A.M."/>
            <person name="Chapman S.B."/>
            <person name="Gainer-Dewar J."/>
            <person name="Goldberg J."/>
            <person name="Griggs A."/>
            <person name="Gujja S."/>
            <person name="Hansen M."/>
            <person name="Howarth C."/>
            <person name="Imamovic A."/>
            <person name="Ireland A."/>
            <person name="Larimer J."/>
            <person name="McCowan C."/>
            <person name="Murphy C."/>
            <person name="Pearson M."/>
            <person name="Poon T.W."/>
            <person name="Priest M."/>
            <person name="Roberts A."/>
            <person name="Saif S."/>
            <person name="Shea T."/>
            <person name="Sisk P."/>
            <person name="Sykes S."/>
            <person name="Wortman J."/>
            <person name="Nusbaum C."/>
            <person name="Birren B."/>
        </authorList>
    </citation>
    <scope>NUCLEOTIDE SEQUENCE [LARGE SCALE GENOMIC DNA]</scope>
    <source>
        <strain evidence="4 5">CBS 606.96</strain>
    </source>
</reference>
<dbReference type="InterPro" id="IPR020904">
    <property type="entry name" value="Sc_DH/Rdtase_CS"/>
</dbReference>
<evidence type="ECO:0000313" key="4">
    <source>
        <dbReference type="EMBL" id="EXJ81068.1"/>
    </source>
</evidence>